<reference evidence="1" key="1">
    <citation type="submission" date="2019-08" db="EMBL/GenBank/DDBJ databases">
        <authorList>
            <person name="Kucharzyk K."/>
            <person name="Murdoch R.W."/>
            <person name="Higgins S."/>
            <person name="Loffler F."/>
        </authorList>
    </citation>
    <scope>NUCLEOTIDE SEQUENCE</scope>
</reference>
<comment type="caution">
    <text evidence="1">The sequence shown here is derived from an EMBL/GenBank/DDBJ whole genome shotgun (WGS) entry which is preliminary data.</text>
</comment>
<sequence>MKRMFLFLSLLAACLAFPAFSAEEPSPEEAARQFNQALKARNFERVKTLVTSDSLPIVEAWKAIAGENQDTVQVRQNDNLAVVKIVPPSVPDSFQHLFMRKVDGVWKVDLRGWHKRAEYFQVDPLYSCSSNLKQIGLGLLMYANDKDEMFPAEDGAAGLEALRSNNYLIEPDVFVCPVDKERKTAEKKAALTEKNCSYVYFGELAHSNIPTPGRIPLAFEKPGISHDGVTHVLFVDGHVAQLKGDFKTVSELVEALIAKGGLDRQADFLRKKAAAADLRLKDEKK</sequence>
<dbReference type="AlphaFoldDB" id="A0A645BTN3"/>
<name>A0A645BTN3_9ZZZZ</name>
<gene>
    <name evidence="1" type="ORF">SDC9_115511</name>
</gene>
<accession>A0A645BTN3</accession>
<organism evidence="1">
    <name type="scientific">bioreactor metagenome</name>
    <dbReference type="NCBI Taxonomy" id="1076179"/>
    <lineage>
        <taxon>unclassified sequences</taxon>
        <taxon>metagenomes</taxon>
        <taxon>ecological metagenomes</taxon>
    </lineage>
</organism>
<protein>
    <submittedName>
        <fullName evidence="1">Uncharacterized protein</fullName>
    </submittedName>
</protein>
<proteinExistence type="predicted"/>
<evidence type="ECO:0000313" key="1">
    <source>
        <dbReference type="EMBL" id="MPM68577.1"/>
    </source>
</evidence>
<dbReference type="EMBL" id="VSSQ01022331">
    <property type="protein sequence ID" value="MPM68577.1"/>
    <property type="molecule type" value="Genomic_DNA"/>
</dbReference>